<accession>A0ABT8YMS6</accession>
<dbReference type="Gene3D" id="3.40.33.10">
    <property type="entry name" value="CAP"/>
    <property type="match status" value="1"/>
</dbReference>
<evidence type="ECO:0000313" key="4">
    <source>
        <dbReference type="Proteomes" id="UP001174932"/>
    </source>
</evidence>
<comment type="caution">
    <text evidence="3">The sequence shown here is derived from an EMBL/GenBank/DDBJ whole genome shotgun (WGS) entry which is preliminary data.</text>
</comment>
<dbReference type="CDD" id="cd05379">
    <property type="entry name" value="CAP_bacterial"/>
    <property type="match status" value="1"/>
</dbReference>
<keyword evidence="1" id="KW-0472">Membrane</keyword>
<reference evidence="3" key="2">
    <citation type="submission" date="2023-07" db="EMBL/GenBank/DDBJ databases">
        <authorList>
            <person name="Shen H."/>
        </authorList>
    </citation>
    <scope>NUCLEOTIDE SEQUENCE</scope>
    <source>
        <strain evidence="3">TNR-22</strain>
    </source>
</reference>
<feature type="transmembrane region" description="Helical" evidence="1">
    <location>
        <begin position="12"/>
        <end position="34"/>
    </location>
</feature>
<evidence type="ECO:0000313" key="3">
    <source>
        <dbReference type="EMBL" id="MDO6964599.1"/>
    </source>
</evidence>
<name>A0ABT8YMS6_9HYPH</name>
<protein>
    <submittedName>
        <fullName evidence="3">CAP domain-containing protein</fullName>
    </submittedName>
</protein>
<feature type="domain" description="SCP" evidence="2">
    <location>
        <begin position="54"/>
        <end position="161"/>
    </location>
</feature>
<evidence type="ECO:0000256" key="1">
    <source>
        <dbReference type="SAM" id="Phobius"/>
    </source>
</evidence>
<proteinExistence type="predicted"/>
<evidence type="ECO:0000259" key="2">
    <source>
        <dbReference type="Pfam" id="PF00188"/>
    </source>
</evidence>
<keyword evidence="1" id="KW-1133">Transmembrane helix</keyword>
<dbReference type="InterPro" id="IPR035940">
    <property type="entry name" value="CAP_sf"/>
</dbReference>
<dbReference type="SUPFAM" id="SSF55797">
    <property type="entry name" value="PR-1-like"/>
    <property type="match status" value="1"/>
</dbReference>
<keyword evidence="1" id="KW-0812">Transmembrane</keyword>
<dbReference type="EMBL" id="JAUOZU010000007">
    <property type="protein sequence ID" value="MDO6964599.1"/>
    <property type="molecule type" value="Genomic_DNA"/>
</dbReference>
<dbReference type="PANTHER" id="PTHR31157:SF1">
    <property type="entry name" value="SCP DOMAIN-CONTAINING PROTEIN"/>
    <property type="match status" value="1"/>
</dbReference>
<sequence>MTVLSLSDRRGALRFLVGCTVMLAVSGCTSTTVLSPPAPAGPVADFTAQALPIVNQVRAKKGLPPLAVDPVAVAAARDQAMRMASQGKMAHQLSRESFGQRMIRMGVPLPASENIAAGQKSVEAAVAAWISSPKHYENMVGNYQGLGVVRAENGADGRPFWAMVLSSKPHPPRGRAPFGIVFY</sequence>
<dbReference type="Proteomes" id="UP001174932">
    <property type="component" value="Unassembled WGS sequence"/>
</dbReference>
<reference evidence="3" key="1">
    <citation type="journal article" date="2015" name="Int. J. Syst. Evol. Microbiol.">
        <title>Rhizobium alvei sp. nov., isolated from a freshwater river.</title>
        <authorList>
            <person name="Sheu S.Y."/>
            <person name="Huang H.W."/>
            <person name="Young C.C."/>
            <person name="Chen W.M."/>
        </authorList>
    </citation>
    <scope>NUCLEOTIDE SEQUENCE</scope>
    <source>
        <strain evidence="3">TNR-22</strain>
    </source>
</reference>
<dbReference type="PANTHER" id="PTHR31157">
    <property type="entry name" value="SCP DOMAIN-CONTAINING PROTEIN"/>
    <property type="match status" value="1"/>
</dbReference>
<gene>
    <name evidence="3" type="ORF">Q4481_11585</name>
</gene>
<dbReference type="InterPro" id="IPR014044">
    <property type="entry name" value="CAP_dom"/>
</dbReference>
<organism evidence="3 4">
    <name type="scientific">Rhizobium alvei</name>
    <dbReference type="NCBI Taxonomy" id="1132659"/>
    <lineage>
        <taxon>Bacteria</taxon>
        <taxon>Pseudomonadati</taxon>
        <taxon>Pseudomonadota</taxon>
        <taxon>Alphaproteobacteria</taxon>
        <taxon>Hyphomicrobiales</taxon>
        <taxon>Rhizobiaceae</taxon>
        <taxon>Rhizobium/Agrobacterium group</taxon>
        <taxon>Rhizobium</taxon>
    </lineage>
</organism>
<keyword evidence="4" id="KW-1185">Reference proteome</keyword>
<dbReference type="Pfam" id="PF00188">
    <property type="entry name" value="CAP"/>
    <property type="match status" value="1"/>
</dbReference>